<keyword evidence="3" id="KW-1185">Reference proteome</keyword>
<evidence type="ECO:0000313" key="3">
    <source>
        <dbReference type="Proteomes" id="UP000193689"/>
    </source>
</evidence>
<feature type="compositionally biased region" description="Basic residues" evidence="1">
    <location>
        <begin position="334"/>
        <end position="350"/>
    </location>
</feature>
<proteinExistence type="predicted"/>
<evidence type="ECO:0000313" key="2">
    <source>
        <dbReference type="EMBL" id="ORY72090.1"/>
    </source>
</evidence>
<dbReference type="InParanoid" id="A0A1Y2EKL8"/>
<dbReference type="Proteomes" id="UP000193689">
    <property type="component" value="Unassembled WGS sequence"/>
</dbReference>
<reference evidence="2 3" key="1">
    <citation type="submission" date="2016-07" db="EMBL/GenBank/DDBJ databases">
        <title>Pervasive Adenine N6-methylation of Active Genes in Fungi.</title>
        <authorList>
            <consortium name="DOE Joint Genome Institute"/>
            <person name="Mondo S.J."/>
            <person name="Dannebaum R.O."/>
            <person name="Kuo R.C."/>
            <person name="Labutti K."/>
            <person name="Haridas S."/>
            <person name="Kuo A."/>
            <person name="Salamov A."/>
            <person name="Ahrendt S.R."/>
            <person name="Lipzen A."/>
            <person name="Sullivan W."/>
            <person name="Andreopoulos W.B."/>
            <person name="Clum A."/>
            <person name="Lindquist E."/>
            <person name="Daum C."/>
            <person name="Ramamoorthy G.K."/>
            <person name="Gryganskyi A."/>
            <person name="Culley D."/>
            <person name="Magnuson J.K."/>
            <person name="James T.Y."/>
            <person name="O'Malley M.A."/>
            <person name="Stajich J.E."/>
            <person name="Spatafora J.W."/>
            <person name="Visel A."/>
            <person name="Grigoriev I.V."/>
        </authorList>
    </citation>
    <scope>NUCLEOTIDE SEQUENCE [LARGE SCALE GENOMIC DNA]</scope>
    <source>
        <strain evidence="2 3">CBS 129021</strain>
    </source>
</reference>
<protein>
    <submittedName>
        <fullName evidence="2">Uncharacterized protein</fullName>
    </submittedName>
</protein>
<gene>
    <name evidence="2" type="ORF">BCR38DRAFT_494056</name>
</gene>
<dbReference type="GeneID" id="63780925"/>
<accession>A0A1Y2EKL8</accession>
<dbReference type="RefSeq" id="XP_040721682.1">
    <property type="nucleotide sequence ID" value="XM_040864713.1"/>
</dbReference>
<feature type="region of interest" description="Disordered" evidence="1">
    <location>
        <begin position="297"/>
        <end position="356"/>
    </location>
</feature>
<dbReference type="AlphaFoldDB" id="A0A1Y2EKL8"/>
<organism evidence="2 3">
    <name type="scientific">Pseudomassariella vexata</name>
    <dbReference type="NCBI Taxonomy" id="1141098"/>
    <lineage>
        <taxon>Eukaryota</taxon>
        <taxon>Fungi</taxon>
        <taxon>Dikarya</taxon>
        <taxon>Ascomycota</taxon>
        <taxon>Pezizomycotina</taxon>
        <taxon>Sordariomycetes</taxon>
        <taxon>Xylariomycetidae</taxon>
        <taxon>Amphisphaeriales</taxon>
        <taxon>Pseudomassariaceae</taxon>
        <taxon>Pseudomassariella</taxon>
    </lineage>
</organism>
<comment type="caution">
    <text evidence="2">The sequence shown here is derived from an EMBL/GenBank/DDBJ whole genome shotgun (WGS) entry which is preliminary data.</text>
</comment>
<evidence type="ECO:0000256" key="1">
    <source>
        <dbReference type="SAM" id="MobiDB-lite"/>
    </source>
</evidence>
<sequence>MSSMDAPLVHPGAENMIKFGELEADRQRFLKLGYALHGVPVFNDHDLFLKILRDLSSLKAFSGLQPANSTLMSTTTPEKLRSVVKTGFNHVDSSSDSFSMSPHDLGREFPSMQLQPSGNQKSRHNLTHVPPIQIHFQISNFPGSAVWTERAGPYLPNLTEARHLLYSWPALGYELPVCEAQPPVIEAKIRKWARIWPPHLEDCLITSVVLDHKSPVNWIPAEIASRCQVREVSESSTTYRFQGKILQGNRKVSITWSGSAMRTRKNEFYITSDATLTGELVVGKELLEALSRERGGEKAFLDQKPASSGSLRDTTCKKGLQGTSSRSRMEERRASHKQSSRVTKSRRQSTRSRDIV</sequence>
<dbReference type="EMBL" id="MCFJ01000001">
    <property type="protein sequence ID" value="ORY72090.1"/>
    <property type="molecule type" value="Genomic_DNA"/>
</dbReference>
<name>A0A1Y2EKL8_9PEZI</name>